<evidence type="ECO:0000256" key="5">
    <source>
        <dbReference type="ARBA" id="ARBA00022692"/>
    </source>
</evidence>
<evidence type="ECO:0000256" key="6">
    <source>
        <dbReference type="ARBA" id="ARBA00022989"/>
    </source>
</evidence>
<dbReference type="OrthoDB" id="1675410at2"/>
<proteinExistence type="inferred from homology"/>
<dbReference type="Proteomes" id="UP000184196">
    <property type="component" value="Unassembled WGS sequence"/>
</dbReference>
<evidence type="ECO:0000313" key="9">
    <source>
        <dbReference type="EMBL" id="SHF37240.1"/>
    </source>
</evidence>
<sequence>MHDPGKISGLQMIYLLINLVGATALVFLPGLTAFIAGRDAWVAPLLSTLPGLYVILVITSLGQRLPGQTIVQYTETLLGPWLGKIIALSYIIFFLHVNGIIVRKRKINPTLQSGGDIIWLIY</sequence>
<dbReference type="AlphaFoldDB" id="A0A1M5B481"/>
<keyword evidence="6 8" id="KW-1133">Transmembrane helix</keyword>
<evidence type="ECO:0000256" key="2">
    <source>
        <dbReference type="ARBA" id="ARBA00007998"/>
    </source>
</evidence>
<evidence type="ECO:0000256" key="8">
    <source>
        <dbReference type="SAM" id="Phobius"/>
    </source>
</evidence>
<organism evidence="9 10">
    <name type="scientific">Desulfofundulus australicus DSM 11792</name>
    <dbReference type="NCBI Taxonomy" id="1121425"/>
    <lineage>
        <taxon>Bacteria</taxon>
        <taxon>Bacillati</taxon>
        <taxon>Bacillota</taxon>
        <taxon>Clostridia</taxon>
        <taxon>Eubacteriales</taxon>
        <taxon>Peptococcaceae</taxon>
        <taxon>Desulfofundulus</taxon>
    </lineage>
</organism>
<dbReference type="Pfam" id="PF03845">
    <property type="entry name" value="Spore_permease"/>
    <property type="match status" value="1"/>
</dbReference>
<evidence type="ECO:0000256" key="3">
    <source>
        <dbReference type="ARBA" id="ARBA00022448"/>
    </source>
</evidence>
<dbReference type="EMBL" id="FQUW01000025">
    <property type="protein sequence ID" value="SHF37240.1"/>
    <property type="molecule type" value="Genomic_DNA"/>
</dbReference>
<name>A0A1M5B481_9FIRM</name>
<keyword evidence="3" id="KW-0813">Transport</keyword>
<evidence type="ECO:0000313" key="10">
    <source>
        <dbReference type="Proteomes" id="UP000184196"/>
    </source>
</evidence>
<gene>
    <name evidence="9" type="ORF">SAMN02745218_02090</name>
</gene>
<evidence type="ECO:0000256" key="4">
    <source>
        <dbReference type="ARBA" id="ARBA00022544"/>
    </source>
</evidence>
<dbReference type="PANTHER" id="PTHR34975:SF2">
    <property type="entry name" value="SPORE GERMINATION PROTEIN A2"/>
    <property type="match status" value="1"/>
</dbReference>
<keyword evidence="7 8" id="KW-0472">Membrane</keyword>
<comment type="subcellular location">
    <subcellularLocation>
        <location evidence="1">Membrane</location>
        <topology evidence="1">Multi-pass membrane protein</topology>
    </subcellularLocation>
</comment>
<evidence type="ECO:0000256" key="7">
    <source>
        <dbReference type="ARBA" id="ARBA00023136"/>
    </source>
</evidence>
<dbReference type="GO" id="GO:0009847">
    <property type="term" value="P:spore germination"/>
    <property type="evidence" value="ECO:0007669"/>
    <property type="project" value="InterPro"/>
</dbReference>
<keyword evidence="10" id="KW-1185">Reference proteome</keyword>
<dbReference type="GO" id="GO:0016020">
    <property type="term" value="C:membrane"/>
    <property type="evidence" value="ECO:0007669"/>
    <property type="project" value="UniProtKB-SubCell"/>
</dbReference>
<evidence type="ECO:0000256" key="1">
    <source>
        <dbReference type="ARBA" id="ARBA00004141"/>
    </source>
</evidence>
<keyword evidence="5 8" id="KW-0812">Transmembrane</keyword>
<feature type="transmembrane region" description="Helical" evidence="8">
    <location>
        <begin position="41"/>
        <end position="61"/>
    </location>
</feature>
<dbReference type="PANTHER" id="PTHR34975">
    <property type="entry name" value="SPORE GERMINATION PROTEIN A2"/>
    <property type="match status" value="1"/>
</dbReference>
<accession>A0A1M5B481</accession>
<protein>
    <submittedName>
        <fullName evidence="9">Spore germination protein</fullName>
    </submittedName>
</protein>
<feature type="transmembrane region" description="Helical" evidence="8">
    <location>
        <begin position="12"/>
        <end position="34"/>
    </location>
</feature>
<dbReference type="InterPro" id="IPR004761">
    <property type="entry name" value="Spore_GerAB"/>
</dbReference>
<feature type="transmembrane region" description="Helical" evidence="8">
    <location>
        <begin position="81"/>
        <end position="102"/>
    </location>
</feature>
<comment type="similarity">
    <text evidence="2">Belongs to the amino acid-polyamine-organocation (APC) superfamily. Spore germination protein (SGP) (TC 2.A.3.9) family.</text>
</comment>
<reference evidence="10" key="1">
    <citation type="submission" date="2016-11" db="EMBL/GenBank/DDBJ databases">
        <authorList>
            <person name="Varghese N."/>
            <person name="Submissions S."/>
        </authorList>
    </citation>
    <scope>NUCLEOTIDE SEQUENCE [LARGE SCALE GENOMIC DNA]</scope>
    <source>
        <strain evidence="10">DSM 11792</strain>
    </source>
</reference>
<keyword evidence="4" id="KW-0309">Germination</keyword>